<dbReference type="AlphaFoldDB" id="A0A086T0M4"/>
<dbReference type="PROSITE" id="PS51366">
    <property type="entry name" value="MI"/>
    <property type="match status" value="1"/>
</dbReference>
<dbReference type="EMBL" id="JPKY01000082">
    <property type="protein sequence ID" value="KFH42906.1"/>
    <property type="molecule type" value="Genomic_DNA"/>
</dbReference>
<feature type="region of interest" description="Disordered" evidence="4">
    <location>
        <begin position="630"/>
        <end position="668"/>
    </location>
</feature>
<proteinExistence type="inferred from homology"/>
<sequence>MPKPIPELQNQLFKTLGVGPSNGTGNRGQKAGRGGRAAGRPNLTRKDQRKAQRAQKKSSRYSRDPSAPVRGGFRNPNAAKPRPAGPSQPSSVLKKQPGSSKHTRPRSNEGGGSSEDDFEGAEDGFGEDDDLEDESNDDEGDLSGEDNWDGLEDDDDDDGDNGDYSAGPSSASGAKGNRSRTMRDKLAQDDAEIEALEKKLGIKKGRKSLPQSFKDDGLDLLLGDLGDAGEEDDNGSDGERTKRKRDYDDWLSAKRRKSGAGTPWTRRTDEAEDSEADDLDEDDDSLAFGGEDDSLDDFDTGSFDGFDSESEGSEGRAPAPAQPRQRENPYVAPTTGPVVAKYVPPSLRKSSGGEGEAIVRLRKQVQGLINRLTDANLLSIVQAAEELYQNNARGDVTEVLTDAILAQVCKPESLPDQFFVLTGGFAAAIYKIVGSSFGSHLIRRVVKDFGEEYDKASANQSDESAIAKEPSNIITLLSQLYLFEVVGCKIIFDYMEHLLGDLSEINVELLLRICRNGGRLLRRDDPQALKNVSASLNRAVSKAGYANVSARTKFMVDTINDLRNNKARAKGLDSVVVSEHVVRMKKRLGEIKSQSRRLDGLTPMGVGLDDILKADTRGKWWLVGASVPAKPEQTGRAKQGKGEARDGDGDSENDDDGGGSDADSEDMDFVLPDYPRKARAQGLATPAQIAIFTAVMTAMDFETGYRQYLNLKLRKDDQLEIARVLVQCVGSEAEYNPYYAAVAERACSNNRVRFAFQARLWQIFRAMGEVLFGEDMDDMETADSIRFKDQQRVRRVAQFYASLIMEGALRISILKPLNPLELEPSTSVFLESLVVSLLQSCKSHKPEKERARVEKAFGGALDLPELAAGLDWFLQKKLRKTKLVSSKALKKLDQVKEQAREVLTRGLVEE</sequence>
<reference evidence="7" key="1">
    <citation type="journal article" date="2014" name="Genome Announc.">
        <title>Genome sequence and annotation of Acremonium chrysogenum, producer of the beta-lactam antibiotic cephalosporin C.</title>
        <authorList>
            <person name="Terfehr D."/>
            <person name="Dahlmann T.A."/>
            <person name="Specht T."/>
            <person name="Zadra I."/>
            <person name="Kuernsteiner H."/>
            <person name="Kueck U."/>
        </authorList>
    </citation>
    <scope>NUCLEOTIDE SEQUENCE [LARGE SCALE GENOMIC DNA]</scope>
    <source>
        <strain evidence="7">ATCC 11550 / CBS 779.69 / DSM 880 / IAM 14645 / JCM 23072 / IMI 49137</strain>
    </source>
</reference>
<name>A0A086T0M4_HAPC1</name>
<dbReference type="Gene3D" id="1.25.40.180">
    <property type="match status" value="1"/>
</dbReference>
<comment type="subcellular location">
    <subcellularLocation>
        <location evidence="1">Nucleus</location>
        <location evidence="1">Nucleolus</location>
    </subcellularLocation>
</comment>
<feature type="compositionally biased region" description="Gly residues" evidence="4">
    <location>
        <begin position="20"/>
        <end position="37"/>
    </location>
</feature>
<feature type="compositionally biased region" description="Basic and acidic residues" evidence="4">
    <location>
        <begin position="237"/>
        <end position="252"/>
    </location>
</feature>
<evidence type="ECO:0000259" key="5">
    <source>
        <dbReference type="PROSITE" id="PS51366"/>
    </source>
</evidence>
<protein>
    <submittedName>
        <fullName evidence="6">Suppressor of glycerol defect protein-like protein</fullName>
    </submittedName>
</protein>
<evidence type="ECO:0000313" key="7">
    <source>
        <dbReference type="Proteomes" id="UP000029964"/>
    </source>
</evidence>
<dbReference type="Pfam" id="PF02847">
    <property type="entry name" value="MA3"/>
    <property type="match status" value="1"/>
</dbReference>
<feature type="compositionally biased region" description="Acidic residues" evidence="4">
    <location>
        <begin position="270"/>
        <end position="299"/>
    </location>
</feature>
<dbReference type="InterPro" id="IPR016024">
    <property type="entry name" value="ARM-type_fold"/>
</dbReference>
<evidence type="ECO:0000313" key="6">
    <source>
        <dbReference type="EMBL" id="KFH42906.1"/>
    </source>
</evidence>
<feature type="compositionally biased region" description="Low complexity" evidence="4">
    <location>
        <begin position="162"/>
        <end position="176"/>
    </location>
</feature>
<feature type="compositionally biased region" description="Acidic residues" evidence="4">
    <location>
        <begin position="227"/>
        <end position="236"/>
    </location>
</feature>
<dbReference type="InterPro" id="IPR050781">
    <property type="entry name" value="CWC22_splicing_factor"/>
</dbReference>
<dbReference type="HOGENOM" id="CLU_006786_2_1_1"/>
<organism evidence="6 7">
    <name type="scientific">Hapsidospora chrysogenum (strain ATCC 11550 / CBS 779.69 / DSM 880 / IAM 14645 / JCM 23072 / IMI 49137)</name>
    <name type="common">Acremonium chrysogenum</name>
    <dbReference type="NCBI Taxonomy" id="857340"/>
    <lineage>
        <taxon>Eukaryota</taxon>
        <taxon>Fungi</taxon>
        <taxon>Dikarya</taxon>
        <taxon>Ascomycota</taxon>
        <taxon>Pezizomycotina</taxon>
        <taxon>Sordariomycetes</taxon>
        <taxon>Hypocreomycetidae</taxon>
        <taxon>Hypocreales</taxon>
        <taxon>Bionectriaceae</taxon>
        <taxon>Hapsidospora</taxon>
    </lineage>
</organism>
<feature type="compositionally biased region" description="Basic residues" evidence="4">
    <location>
        <begin position="51"/>
        <end position="60"/>
    </location>
</feature>
<feature type="compositionally biased region" description="Polar residues" evidence="4">
    <location>
        <begin position="87"/>
        <end position="100"/>
    </location>
</feature>
<dbReference type="GO" id="GO:0005730">
    <property type="term" value="C:nucleolus"/>
    <property type="evidence" value="ECO:0007669"/>
    <property type="project" value="UniProtKB-SubCell"/>
</dbReference>
<dbReference type="Proteomes" id="UP000029964">
    <property type="component" value="Unassembled WGS sequence"/>
</dbReference>
<comment type="similarity">
    <text evidence="2">Belongs to the CWC22 family.</text>
</comment>
<dbReference type="SMART" id="SM00543">
    <property type="entry name" value="MIF4G"/>
    <property type="match status" value="1"/>
</dbReference>
<gene>
    <name evidence="6" type="ORF">ACRE_063570</name>
</gene>
<comment type="caution">
    <text evidence="6">The sequence shown here is derived from an EMBL/GenBank/DDBJ whole genome shotgun (WGS) entry which is preliminary data.</text>
</comment>
<evidence type="ECO:0000256" key="2">
    <source>
        <dbReference type="ARBA" id="ARBA00006856"/>
    </source>
</evidence>
<feature type="compositionally biased region" description="Acidic residues" evidence="4">
    <location>
        <begin position="114"/>
        <end position="161"/>
    </location>
</feature>
<dbReference type="InterPro" id="IPR003890">
    <property type="entry name" value="MIF4G-like_typ-3"/>
</dbReference>
<accession>A0A086T0M4</accession>
<keyword evidence="7" id="KW-1185">Reference proteome</keyword>
<dbReference type="PANTHER" id="PTHR18034:SF4">
    <property type="entry name" value="NUCLEOLAR MIF4G DOMAIN-CONTAINING PROTEIN 1"/>
    <property type="match status" value="1"/>
</dbReference>
<feature type="compositionally biased region" description="Acidic residues" evidence="4">
    <location>
        <begin position="649"/>
        <end position="668"/>
    </location>
</feature>
<dbReference type="GO" id="GO:0042274">
    <property type="term" value="P:ribosomal small subunit biogenesis"/>
    <property type="evidence" value="ECO:0007669"/>
    <property type="project" value="TreeGrafter"/>
</dbReference>
<dbReference type="Pfam" id="PF02854">
    <property type="entry name" value="MIF4G"/>
    <property type="match status" value="1"/>
</dbReference>
<dbReference type="GO" id="GO:0003723">
    <property type="term" value="F:RNA binding"/>
    <property type="evidence" value="ECO:0007669"/>
    <property type="project" value="InterPro"/>
</dbReference>
<dbReference type="SUPFAM" id="SSF48371">
    <property type="entry name" value="ARM repeat"/>
    <property type="match status" value="1"/>
</dbReference>
<evidence type="ECO:0000256" key="4">
    <source>
        <dbReference type="SAM" id="MobiDB-lite"/>
    </source>
</evidence>
<feature type="region of interest" description="Disordered" evidence="4">
    <location>
        <begin position="1"/>
        <end position="347"/>
    </location>
</feature>
<evidence type="ECO:0000256" key="1">
    <source>
        <dbReference type="ARBA" id="ARBA00004604"/>
    </source>
</evidence>
<feature type="domain" description="MI" evidence="5">
    <location>
        <begin position="686"/>
        <end position="819"/>
    </location>
</feature>
<dbReference type="OrthoDB" id="361797at2759"/>
<dbReference type="STRING" id="857340.A0A086T0M4"/>
<keyword evidence="3" id="KW-0539">Nucleus</keyword>
<dbReference type="InterPro" id="IPR003891">
    <property type="entry name" value="Initiation_fac_eIF4g_MI"/>
</dbReference>
<evidence type="ECO:0000256" key="3">
    <source>
        <dbReference type="ARBA" id="ARBA00023242"/>
    </source>
</evidence>
<dbReference type="PANTHER" id="PTHR18034">
    <property type="entry name" value="CELL CYCLE CONTROL PROTEIN CWF22-RELATED"/>
    <property type="match status" value="1"/>
</dbReference>